<dbReference type="Pfam" id="PF07995">
    <property type="entry name" value="GSDH"/>
    <property type="match status" value="1"/>
</dbReference>
<dbReference type="SUPFAM" id="SSF50952">
    <property type="entry name" value="Soluble quinoprotein glucose dehydrogenase"/>
    <property type="match status" value="1"/>
</dbReference>
<dbReference type="InterPro" id="IPR037524">
    <property type="entry name" value="PA14/GLEYA"/>
</dbReference>
<dbReference type="SUPFAM" id="SSF56988">
    <property type="entry name" value="Anthrax protective antigen"/>
    <property type="match status" value="1"/>
</dbReference>
<dbReference type="Pfam" id="PF18911">
    <property type="entry name" value="PKD_4"/>
    <property type="match status" value="1"/>
</dbReference>
<evidence type="ECO:0000313" key="5">
    <source>
        <dbReference type="Proteomes" id="UP000518206"/>
    </source>
</evidence>
<dbReference type="InterPro" id="IPR035986">
    <property type="entry name" value="PKD_dom_sf"/>
</dbReference>
<dbReference type="RefSeq" id="WP_183296211.1">
    <property type="nucleotide sequence ID" value="NZ_JACHVX010000003.1"/>
</dbReference>
<feature type="domain" description="PKD" evidence="2">
    <location>
        <begin position="425"/>
        <end position="507"/>
    </location>
</feature>
<dbReference type="InterPro" id="IPR000601">
    <property type="entry name" value="PKD_dom"/>
</dbReference>
<dbReference type="Pfam" id="PF07691">
    <property type="entry name" value="PA14"/>
    <property type="match status" value="1"/>
</dbReference>
<feature type="chain" id="PRO_5039193721" evidence="1">
    <location>
        <begin position="25"/>
        <end position="842"/>
    </location>
</feature>
<dbReference type="InterPro" id="IPR022409">
    <property type="entry name" value="PKD/Chitinase_dom"/>
</dbReference>
<dbReference type="Gene3D" id="3.90.182.10">
    <property type="entry name" value="Toxin - Anthrax Protective Antigen,domain 1"/>
    <property type="match status" value="1"/>
</dbReference>
<keyword evidence="1" id="KW-0732">Signal</keyword>
<dbReference type="InterPro" id="IPR013783">
    <property type="entry name" value="Ig-like_fold"/>
</dbReference>
<comment type="caution">
    <text evidence="4">The sequence shown here is derived from an EMBL/GenBank/DDBJ whole genome shotgun (WGS) entry which is preliminary data.</text>
</comment>
<protein>
    <submittedName>
        <fullName evidence="4">Glucose/arabinose dehydrogenase</fullName>
    </submittedName>
</protein>
<gene>
    <name evidence="4" type="ORF">FHR80_002281</name>
</gene>
<accession>A0A7W4UFR1</accession>
<dbReference type="InterPro" id="IPR011042">
    <property type="entry name" value="6-blade_b-propeller_TolB-like"/>
</dbReference>
<dbReference type="Pfam" id="PF17957">
    <property type="entry name" value="Big_7"/>
    <property type="match status" value="1"/>
</dbReference>
<feature type="signal peptide" evidence="1">
    <location>
        <begin position="1"/>
        <end position="24"/>
    </location>
</feature>
<evidence type="ECO:0000259" key="2">
    <source>
        <dbReference type="PROSITE" id="PS50093"/>
    </source>
</evidence>
<dbReference type="InterPro" id="IPR011041">
    <property type="entry name" value="Quinoprot_gluc/sorb_DH_b-prop"/>
</dbReference>
<dbReference type="GO" id="GO:0005975">
    <property type="term" value="P:carbohydrate metabolic process"/>
    <property type="evidence" value="ECO:0007669"/>
    <property type="project" value="UniProtKB-ARBA"/>
</dbReference>
<dbReference type="InterPro" id="IPR011658">
    <property type="entry name" value="PA14_dom"/>
</dbReference>
<dbReference type="SMART" id="SM00758">
    <property type="entry name" value="PA14"/>
    <property type="match status" value="1"/>
</dbReference>
<dbReference type="PANTHER" id="PTHR19328">
    <property type="entry name" value="HEDGEHOG-INTERACTING PROTEIN"/>
    <property type="match status" value="1"/>
</dbReference>
<dbReference type="AlphaFoldDB" id="A0A7W4UFR1"/>
<dbReference type="InterPro" id="IPR012938">
    <property type="entry name" value="Glc/Sorbosone_DH"/>
</dbReference>
<evidence type="ECO:0000259" key="3">
    <source>
        <dbReference type="PROSITE" id="PS51820"/>
    </source>
</evidence>
<feature type="domain" description="PA14" evidence="3">
    <location>
        <begin position="701"/>
        <end position="838"/>
    </location>
</feature>
<dbReference type="SMART" id="SM00089">
    <property type="entry name" value="PKD"/>
    <property type="match status" value="1"/>
</dbReference>
<dbReference type="Gene3D" id="2.60.40.10">
    <property type="entry name" value="Immunoglobulins"/>
    <property type="match status" value="2"/>
</dbReference>
<name>A0A7W4UFR1_9CELL</name>
<reference evidence="4 5" key="2">
    <citation type="submission" date="2020-08" db="EMBL/GenBank/DDBJ databases">
        <authorList>
            <person name="Partida-Martinez L."/>
            <person name="Huntemann M."/>
            <person name="Clum A."/>
            <person name="Wang J."/>
            <person name="Palaniappan K."/>
            <person name="Ritter S."/>
            <person name="Chen I.-M."/>
            <person name="Stamatis D."/>
            <person name="Reddy T."/>
            <person name="O'Malley R."/>
            <person name="Daum C."/>
            <person name="Shapiro N."/>
            <person name="Ivanova N."/>
            <person name="Kyrpides N."/>
            <person name="Woyke T."/>
        </authorList>
    </citation>
    <scope>NUCLEOTIDE SEQUENCE [LARGE SCALE GENOMIC DNA]</scope>
    <source>
        <strain evidence="4 5">RAS26</strain>
    </source>
</reference>
<proteinExistence type="predicted"/>
<sequence>MNRMRRIVPVVVGALVAAGLTALAGPPASAATVPAGFTDALVADVDNPTAIAFTADGRMLVTQQAGRLRVRTAAGQLLTTPALDLAGRICTNSERGLLGVAVDPDPATRAIYLYYTARTSSTCPSSQGANPAGAPVNRVSRFVLRDDNTVDPASERILLDGIYSPAGNHNAGDVHVGKDGFLYVTVGDGGCDYRGDSGCGGNNDASRDRNVLLGKIVRVDRTTGAPAPGNPFLGAGTASCRLGPAPAGSICQETFAWGLRNPFRFAFDPDAAGTVFHVNDVGQNAWEEIDLGTAGADYGWPVREGHCAQTGSTTNCGGPLPAGMTNPIHDYGRPTGCGSITGGAFVPNGAWPAAYDSAYLFADYVCGKVMMLVGGTRTDLATGLGGAVHLEFGPHAGSQALYYTTYANGGEIRRIAYTGTGNRVPTAVVSASPATGAAPLVTTLDGSRSSDPDGGALTYLWAFGDGTPDATTTSPTVQHTYAAGTWTATLRVRDAAGATSTPVTVRISSGNTAPTVTMTSPAAGATFAVGSTVRLSGSATDAQDGSLPGSRLSWSVVRVHDQHTHPFLAPAPGNELTFVAPGPEDLAAAATSYLRVSLTATDSQGVTTTVTRDLQPRKVAVTLATSPAGRTLTVNGQTVTGPTAVTSWAGFDLRLGVPAQTDAQGTAYVLDRWSDGSTAADRVWTTPATPATLTATLRATTEQTGLLGTYFDNADLTGATVTRVDPGVDFRWLAAAPIAGIGADTFSVRWTGSVVPRYTQTYTFATTSDDGVRLWVDGRLIVDQWNRHAPRIDTGTIALTAGRAVPIRLEFFDDRLDATIQLRWSSPSQPSEIVPASRLRTR</sequence>
<dbReference type="PROSITE" id="PS50093">
    <property type="entry name" value="PKD"/>
    <property type="match status" value="1"/>
</dbReference>
<dbReference type="Proteomes" id="UP000518206">
    <property type="component" value="Unassembled WGS sequence"/>
</dbReference>
<dbReference type="SUPFAM" id="SSF49299">
    <property type="entry name" value="PKD domain"/>
    <property type="match status" value="1"/>
</dbReference>
<dbReference type="Gene3D" id="2.120.10.30">
    <property type="entry name" value="TolB, C-terminal domain"/>
    <property type="match status" value="1"/>
</dbReference>
<evidence type="ECO:0000256" key="1">
    <source>
        <dbReference type="SAM" id="SignalP"/>
    </source>
</evidence>
<dbReference type="EMBL" id="JACHVX010000003">
    <property type="protein sequence ID" value="MBB2923356.1"/>
    <property type="molecule type" value="Genomic_DNA"/>
</dbReference>
<reference evidence="4 5" key="1">
    <citation type="submission" date="2020-08" db="EMBL/GenBank/DDBJ databases">
        <title>The Agave Microbiome: Exploring the role of microbial communities in plant adaptations to desert environments.</title>
        <authorList>
            <person name="Partida-Martinez L.P."/>
        </authorList>
    </citation>
    <scope>NUCLEOTIDE SEQUENCE [LARGE SCALE GENOMIC DNA]</scope>
    <source>
        <strain evidence="4 5">RAS26</strain>
    </source>
</reference>
<evidence type="ECO:0000313" key="4">
    <source>
        <dbReference type="EMBL" id="MBB2923356.1"/>
    </source>
</evidence>
<dbReference type="PROSITE" id="PS51820">
    <property type="entry name" value="PA14"/>
    <property type="match status" value="1"/>
</dbReference>
<dbReference type="PANTHER" id="PTHR19328:SF75">
    <property type="entry name" value="ALDOSE SUGAR DEHYDROGENASE YLII"/>
    <property type="match status" value="1"/>
</dbReference>
<organism evidence="4 5">
    <name type="scientific">Cellulomonas cellasea</name>
    <dbReference type="NCBI Taxonomy" id="43670"/>
    <lineage>
        <taxon>Bacteria</taxon>
        <taxon>Bacillati</taxon>
        <taxon>Actinomycetota</taxon>
        <taxon>Actinomycetes</taxon>
        <taxon>Micrococcales</taxon>
        <taxon>Cellulomonadaceae</taxon>
        <taxon>Cellulomonas</taxon>
    </lineage>
</organism>
<dbReference type="CDD" id="cd00146">
    <property type="entry name" value="PKD"/>
    <property type="match status" value="1"/>
</dbReference>